<reference evidence="1" key="1">
    <citation type="submission" date="2018-02" db="EMBL/GenBank/DDBJ databases">
        <authorList>
            <person name="Cohen D.B."/>
            <person name="Kent A.D."/>
        </authorList>
    </citation>
    <scope>NUCLEOTIDE SEQUENCE</scope>
</reference>
<accession>A0A2N9IAA9</accession>
<dbReference type="EMBL" id="OIVN01005534">
    <property type="protein sequence ID" value="SPD22856.1"/>
    <property type="molecule type" value="Genomic_DNA"/>
</dbReference>
<organism evidence="1">
    <name type="scientific">Fagus sylvatica</name>
    <name type="common">Beechnut</name>
    <dbReference type="NCBI Taxonomy" id="28930"/>
    <lineage>
        <taxon>Eukaryota</taxon>
        <taxon>Viridiplantae</taxon>
        <taxon>Streptophyta</taxon>
        <taxon>Embryophyta</taxon>
        <taxon>Tracheophyta</taxon>
        <taxon>Spermatophyta</taxon>
        <taxon>Magnoliopsida</taxon>
        <taxon>eudicotyledons</taxon>
        <taxon>Gunneridae</taxon>
        <taxon>Pentapetalae</taxon>
        <taxon>rosids</taxon>
        <taxon>fabids</taxon>
        <taxon>Fagales</taxon>
        <taxon>Fagaceae</taxon>
        <taxon>Fagus</taxon>
    </lineage>
</organism>
<protein>
    <submittedName>
        <fullName evidence="1">Uncharacterized protein</fullName>
    </submittedName>
</protein>
<gene>
    <name evidence="1" type="ORF">FSB_LOCUS50738</name>
</gene>
<evidence type="ECO:0000313" key="1">
    <source>
        <dbReference type="EMBL" id="SPD22856.1"/>
    </source>
</evidence>
<name>A0A2N9IAA9_FAGSY</name>
<sequence length="37" mass="4032">MRPPWSHDLCGITTSAAHGLSLSVSRPHRLTTSTGHY</sequence>
<proteinExistence type="predicted"/>
<dbReference type="AlphaFoldDB" id="A0A2N9IAA9"/>